<accession>A0A3Q9RAU0</accession>
<dbReference type="InterPro" id="IPR021229">
    <property type="entry name" value="DUF2800"/>
</dbReference>
<protein>
    <submittedName>
        <fullName evidence="1">Cas4 family exonuclease</fullName>
    </submittedName>
</protein>
<evidence type="ECO:0000313" key="1">
    <source>
        <dbReference type="EMBL" id="AZV01775.1"/>
    </source>
</evidence>
<name>A0A3Q9RAU0_9CAUD</name>
<keyword evidence="1" id="KW-0540">Nuclease</keyword>
<dbReference type="Proteomes" id="UP000286843">
    <property type="component" value="Segment"/>
</dbReference>
<dbReference type="GO" id="GO:0004527">
    <property type="term" value="F:exonuclease activity"/>
    <property type="evidence" value="ECO:0007669"/>
    <property type="project" value="UniProtKB-KW"/>
</dbReference>
<sequence>MWSMTPRPNKCKGYIYPCGRNVLEGLTHCYAHVEYFKREGLIKMTTPVQDEMRMSASYVSRYNNCHGSANLVEAIPGFEHPARNEDGMKGEGTRLHTLFELATKKHQNLRRAAALLREVAAMWGPHRTAWLEQPEKNFLIGYFMKHKAEPPLELPDLYKALVQIVPALDEDSNQRRGEDGELVWVKKGVAPRRIVHLAESMEYVADLIDEMDAETLEVYAEVKREATWLTTKPKTTVDLVLKDQYVLHVIDLKMGDVPVAVINNEQLMYYAKTFGGDEYDRIVLHILQRNGTDSWELPKSVLNAWVERVQASELEILAGDLTLVSGSHCKFCPANPHTRGDRGSKACPVMMLELYGSRERAQADEEILDEEFDDE</sequence>
<keyword evidence="1" id="KW-0378">Hydrolase</keyword>
<proteinExistence type="predicted"/>
<organism evidence="1 2">
    <name type="scientific">Microbacterium phage ArMaWen</name>
    <dbReference type="NCBI Taxonomy" id="2500786"/>
    <lineage>
        <taxon>Viruses</taxon>
        <taxon>Duplodnaviria</taxon>
        <taxon>Heunggongvirae</taxon>
        <taxon>Uroviricota</taxon>
        <taxon>Caudoviricetes</taxon>
        <taxon>Eekayvirinae</taxon>
        <taxon>Tinytimothyvirus</taxon>
        <taxon>Tinytimothyvirus alex44</taxon>
    </lineage>
</organism>
<evidence type="ECO:0000313" key="2">
    <source>
        <dbReference type="Proteomes" id="UP000286843"/>
    </source>
</evidence>
<dbReference type="Pfam" id="PF10926">
    <property type="entry name" value="DUF2800"/>
    <property type="match status" value="1"/>
</dbReference>
<keyword evidence="1" id="KW-0269">Exonuclease</keyword>
<dbReference type="EMBL" id="MK308638">
    <property type="protein sequence ID" value="AZV01775.1"/>
    <property type="molecule type" value="Genomic_DNA"/>
</dbReference>
<gene>
    <name evidence="1" type="primary">12</name>
    <name evidence="1" type="ORF">SEA_ARMAWEN_12</name>
</gene>
<reference evidence="1 2" key="1">
    <citation type="submission" date="2018-12" db="EMBL/GenBank/DDBJ databases">
        <authorList>
            <person name="Coleman S.T."/>
            <person name="Adewumi O.M."/>
            <person name="Alachi P."/>
            <person name="Anderson S.J."/>
            <person name="Bakarey A.S."/>
            <person name="Beyer A.R."/>
            <person name="Biederman W.H."/>
            <person name="Bollivar D.W."/>
            <person name="Butela K.A."/>
            <person name="Byrum C.A."/>
            <person name="Collins D.P."/>
            <person name="Cresawn S.G."/>
            <person name="Dougan K.E."/>
            <person name="Duffy I."/>
            <person name="Eivazova E.R."/>
            <person name="Engstrom E.M."/>
            <person name="Fallest-Strobl P.C."/>
            <person name="Godde J.S."/>
            <person name="Lee J.S."/>
            <person name="Long J.A."/>
            <person name="Mastrapaolo M.D."/>
            <person name="Mathur V."/>
            <person name="Mesich B.L."/>
            <person name="Mitchell J.C."/>
            <person name="Moore R."/>
            <person name="Pandey S."/>
            <person name="Pollack M.J."/>
            <person name="Porter M.L."/>
            <person name="Reid N.M."/>
            <person name="Salvitti L.R."/>
            <person name="Sayre B.L."/>
            <person name="Schrock T.A."/>
            <person name="Sconiers W.B."/>
            <person name="Sheehy R."/>
            <person name="Shows K.H."/>
            <person name="Sprenkle A.B."/>
            <person name="Swerdlow S.J."/>
            <person name="Theoret J.R."/>
            <person name="Thompson K.M."/>
            <person name="Tibbetts T.J."/>
            <person name="Tigges M."/>
            <person name="Van A.R."/>
            <person name="Washington J.M."/>
            <person name="Windsor E.J."/>
            <person name="Garlena R.A."/>
            <person name="Russell D.A."/>
            <person name="Pope W.H."/>
            <person name="Jacobs-Sera D."/>
            <person name="Hatfull G.F."/>
        </authorList>
    </citation>
    <scope>NUCLEOTIDE SEQUENCE [LARGE SCALE GENOMIC DNA]</scope>
</reference>